<evidence type="ECO:0000313" key="5">
    <source>
        <dbReference type="Proteomes" id="UP000241107"/>
    </source>
</evidence>
<dbReference type="InterPro" id="IPR051229">
    <property type="entry name" value="ALYREF_mRNA_export"/>
</dbReference>
<dbReference type="PANTHER" id="PTHR19965:SF82">
    <property type="entry name" value="THO COMPLEX SUBUNIT 4"/>
    <property type="match status" value="1"/>
</dbReference>
<organism evidence="4 5">
    <name type="scientific">Candidozyma pseudohaemuli</name>
    <dbReference type="NCBI Taxonomy" id="418784"/>
    <lineage>
        <taxon>Eukaryota</taxon>
        <taxon>Fungi</taxon>
        <taxon>Dikarya</taxon>
        <taxon>Ascomycota</taxon>
        <taxon>Saccharomycotina</taxon>
        <taxon>Pichiomycetes</taxon>
        <taxon>Metschnikowiaceae</taxon>
        <taxon>Candidozyma</taxon>
    </lineage>
</organism>
<dbReference type="VEuPathDB" id="FungiDB:C7M61_003739"/>
<accession>A0A2P7YLQ8</accession>
<dbReference type="EMBL" id="PYFQ01000010">
    <property type="protein sequence ID" value="PSK36875.1"/>
    <property type="molecule type" value="Genomic_DNA"/>
</dbReference>
<evidence type="ECO:0000256" key="1">
    <source>
        <dbReference type="ARBA" id="ARBA00022884"/>
    </source>
</evidence>
<dbReference type="Gene3D" id="3.30.70.330">
    <property type="match status" value="1"/>
</dbReference>
<dbReference type="PANTHER" id="PTHR19965">
    <property type="entry name" value="RNA AND EXPORT FACTOR BINDING PROTEIN"/>
    <property type="match status" value="1"/>
</dbReference>
<feature type="region of interest" description="Disordered" evidence="2">
    <location>
        <begin position="145"/>
        <end position="227"/>
    </location>
</feature>
<dbReference type="SMART" id="SM01218">
    <property type="entry name" value="FoP_duplication"/>
    <property type="match status" value="1"/>
</dbReference>
<proteinExistence type="predicted"/>
<gene>
    <name evidence="4" type="ORF">C7M61_003739</name>
</gene>
<feature type="compositionally biased region" description="Basic residues" evidence="2">
    <location>
        <begin position="173"/>
        <end position="188"/>
    </location>
</feature>
<feature type="compositionally biased region" description="Basic and acidic residues" evidence="2">
    <location>
        <begin position="17"/>
        <end position="35"/>
    </location>
</feature>
<dbReference type="GO" id="GO:0003729">
    <property type="term" value="F:mRNA binding"/>
    <property type="evidence" value="ECO:0007669"/>
    <property type="project" value="TreeGrafter"/>
</dbReference>
<feature type="domain" description="Chromatin target of PRMT1 protein C-terminal" evidence="3">
    <location>
        <begin position="139"/>
        <end position="209"/>
    </location>
</feature>
<dbReference type="GeneID" id="36567127"/>
<dbReference type="SUPFAM" id="SSF54928">
    <property type="entry name" value="RNA-binding domain, RBD"/>
    <property type="match status" value="1"/>
</dbReference>
<keyword evidence="5" id="KW-1185">Reference proteome</keyword>
<sequence length="227" mass="25205">MSNALEQSLDDIIGEQQKARKSERGPRRSGPLDRRGRGRGPRRAPIRFNNANTIPDQILKSADGRPMLRLKNVHPDLNGEDLSNLFISIAPVDFIKFDPRDEAVAYVCFQLNYGDNNARAVQKFDGRKAMGQTLVVENAVSLADRIAPQAHPRRNAGREREEAAPRAREAHRSRAREKKPRQPRKPRPAAKTAEDLDAELSAYMSTEANGGNDNGAFAAQDNGESML</sequence>
<comment type="caution">
    <text evidence="4">The sequence shown here is derived from an EMBL/GenBank/DDBJ whole genome shotgun (WGS) entry which is preliminary data.</text>
</comment>
<dbReference type="InterPro" id="IPR012677">
    <property type="entry name" value="Nucleotide-bd_a/b_plait_sf"/>
</dbReference>
<evidence type="ECO:0000259" key="3">
    <source>
        <dbReference type="SMART" id="SM01218"/>
    </source>
</evidence>
<evidence type="ECO:0000256" key="2">
    <source>
        <dbReference type="SAM" id="MobiDB-lite"/>
    </source>
</evidence>
<evidence type="ECO:0000313" key="4">
    <source>
        <dbReference type="EMBL" id="PSK36875.1"/>
    </source>
</evidence>
<feature type="compositionally biased region" description="Low complexity" evidence="2">
    <location>
        <begin position="208"/>
        <end position="227"/>
    </location>
</feature>
<dbReference type="RefSeq" id="XP_024712748.1">
    <property type="nucleotide sequence ID" value="XM_024859074.1"/>
</dbReference>
<reference evidence="4 5" key="1">
    <citation type="submission" date="2018-03" db="EMBL/GenBank/DDBJ databases">
        <title>Candida pseudohaemulonii genome assembly and annotation.</title>
        <authorList>
            <person name="Munoz J.F."/>
            <person name="Gade L.G."/>
            <person name="Chow N.A."/>
            <person name="Litvintseva A.P."/>
            <person name="Loparev V.N."/>
            <person name="Cuomo C.A."/>
        </authorList>
    </citation>
    <scope>NUCLEOTIDE SEQUENCE [LARGE SCALE GENOMIC DNA]</scope>
    <source>
        <strain evidence="4 5">B12108</strain>
    </source>
</reference>
<name>A0A2P7YLQ8_9ASCO</name>
<dbReference type="AlphaFoldDB" id="A0A2P7YLQ8"/>
<dbReference type="STRING" id="418784.A0A2P7YLQ8"/>
<keyword evidence="1" id="KW-0694">RNA-binding</keyword>
<feature type="region of interest" description="Disordered" evidence="2">
    <location>
        <begin position="1"/>
        <end position="48"/>
    </location>
</feature>
<feature type="compositionally biased region" description="Basic residues" evidence="2">
    <location>
        <begin position="36"/>
        <end position="45"/>
    </location>
</feature>
<dbReference type="OrthoDB" id="5382468at2759"/>
<dbReference type="GO" id="GO:0005634">
    <property type="term" value="C:nucleus"/>
    <property type="evidence" value="ECO:0007669"/>
    <property type="project" value="TreeGrafter"/>
</dbReference>
<protein>
    <recommendedName>
        <fullName evidence="3">Chromatin target of PRMT1 protein C-terminal domain-containing protein</fullName>
    </recommendedName>
</protein>
<dbReference type="Pfam" id="PF13865">
    <property type="entry name" value="FoP_duplication"/>
    <property type="match status" value="1"/>
</dbReference>
<feature type="compositionally biased region" description="Basic and acidic residues" evidence="2">
    <location>
        <begin position="156"/>
        <end position="172"/>
    </location>
</feature>
<dbReference type="InterPro" id="IPR025715">
    <property type="entry name" value="FoP_C"/>
</dbReference>
<dbReference type="InterPro" id="IPR035979">
    <property type="entry name" value="RBD_domain_sf"/>
</dbReference>
<dbReference type="Proteomes" id="UP000241107">
    <property type="component" value="Unassembled WGS sequence"/>
</dbReference>